<dbReference type="PANTHER" id="PTHR22814:SF294">
    <property type="entry name" value="HEAVY METAL-ASSOCIATED ISOPRENYLATED PLANT PROTEIN 27"/>
    <property type="match status" value="1"/>
</dbReference>
<dbReference type="OrthoDB" id="666972at2759"/>
<sequence length="160" mass="17787">MGVLDGAFDTLSDMISSTKNKRKLKKQRQLQTVEIKVKMDCEGCEKRVRDSVTGMKGVTDVVVERKKSKLTVTGFVDPVKVLKRVCRKSKKKAELWPFIPYTMVDHPYAPGVYDRKAPAGYVRNAAAVNPQISELARAGSEEQGYISAFSDENPNACAIM</sequence>
<dbReference type="CDD" id="cd00371">
    <property type="entry name" value="HMA"/>
    <property type="match status" value="1"/>
</dbReference>
<evidence type="ECO:0000259" key="2">
    <source>
        <dbReference type="PROSITE" id="PS50846"/>
    </source>
</evidence>
<dbReference type="Pfam" id="PF00403">
    <property type="entry name" value="HMA"/>
    <property type="match status" value="1"/>
</dbReference>
<feature type="domain" description="HMA" evidence="2">
    <location>
        <begin position="30"/>
        <end position="94"/>
    </location>
</feature>
<proteinExistence type="predicted"/>
<protein>
    <recommendedName>
        <fullName evidence="2">HMA domain-containing protein</fullName>
    </recommendedName>
</protein>
<evidence type="ECO:0000313" key="4">
    <source>
        <dbReference type="Proteomes" id="UP000663760"/>
    </source>
</evidence>
<dbReference type="SUPFAM" id="SSF55008">
    <property type="entry name" value="HMA, heavy metal-associated domain"/>
    <property type="match status" value="1"/>
</dbReference>
<dbReference type="Proteomes" id="UP000663760">
    <property type="component" value="Chromosome 2"/>
</dbReference>
<accession>A0A7I8K561</accession>
<organism evidence="3 4">
    <name type="scientific">Spirodela intermedia</name>
    <name type="common">Intermediate duckweed</name>
    <dbReference type="NCBI Taxonomy" id="51605"/>
    <lineage>
        <taxon>Eukaryota</taxon>
        <taxon>Viridiplantae</taxon>
        <taxon>Streptophyta</taxon>
        <taxon>Embryophyta</taxon>
        <taxon>Tracheophyta</taxon>
        <taxon>Spermatophyta</taxon>
        <taxon>Magnoliopsida</taxon>
        <taxon>Liliopsida</taxon>
        <taxon>Araceae</taxon>
        <taxon>Lemnoideae</taxon>
        <taxon>Spirodela</taxon>
    </lineage>
</organism>
<gene>
    <name evidence="3" type="ORF">SI8410_02002725</name>
</gene>
<reference evidence="3" key="1">
    <citation type="submission" date="2020-02" db="EMBL/GenBank/DDBJ databases">
        <authorList>
            <person name="Scholz U."/>
            <person name="Mascher M."/>
            <person name="Fiebig A."/>
        </authorList>
    </citation>
    <scope>NUCLEOTIDE SEQUENCE</scope>
</reference>
<keyword evidence="4" id="KW-1185">Reference proteome</keyword>
<name>A0A7I8K561_SPIIN</name>
<dbReference type="EMBL" id="LR746265">
    <property type="protein sequence ID" value="CAA7391423.1"/>
    <property type="molecule type" value="Genomic_DNA"/>
</dbReference>
<dbReference type="AlphaFoldDB" id="A0A7I8K561"/>
<dbReference type="PANTHER" id="PTHR22814">
    <property type="entry name" value="COPPER TRANSPORT PROTEIN ATOX1-RELATED"/>
    <property type="match status" value="1"/>
</dbReference>
<dbReference type="PROSITE" id="PS50846">
    <property type="entry name" value="HMA_2"/>
    <property type="match status" value="1"/>
</dbReference>
<keyword evidence="1" id="KW-0479">Metal-binding</keyword>
<dbReference type="InterPro" id="IPR006121">
    <property type="entry name" value="HMA_dom"/>
</dbReference>
<dbReference type="InterPro" id="IPR036163">
    <property type="entry name" value="HMA_dom_sf"/>
</dbReference>
<evidence type="ECO:0000256" key="1">
    <source>
        <dbReference type="ARBA" id="ARBA00022723"/>
    </source>
</evidence>
<dbReference type="GO" id="GO:0046872">
    <property type="term" value="F:metal ion binding"/>
    <property type="evidence" value="ECO:0007669"/>
    <property type="project" value="UniProtKB-KW"/>
</dbReference>
<evidence type="ECO:0000313" key="3">
    <source>
        <dbReference type="EMBL" id="CAA7391423.1"/>
    </source>
</evidence>
<dbReference type="Gene3D" id="3.30.70.100">
    <property type="match status" value="1"/>
</dbReference>